<proteinExistence type="predicted"/>
<feature type="compositionally biased region" description="Basic and acidic residues" evidence="1">
    <location>
        <begin position="68"/>
        <end position="77"/>
    </location>
</feature>
<feature type="compositionally biased region" description="Basic and acidic residues" evidence="1">
    <location>
        <begin position="31"/>
        <end position="46"/>
    </location>
</feature>
<dbReference type="Proteomes" id="UP001152622">
    <property type="component" value="Chromosome 3"/>
</dbReference>
<dbReference type="AlphaFoldDB" id="A0A9Q1J859"/>
<organism evidence="2 3">
    <name type="scientific">Synaphobranchus kaupii</name>
    <name type="common">Kaup's arrowtooth eel</name>
    <dbReference type="NCBI Taxonomy" id="118154"/>
    <lineage>
        <taxon>Eukaryota</taxon>
        <taxon>Metazoa</taxon>
        <taxon>Chordata</taxon>
        <taxon>Craniata</taxon>
        <taxon>Vertebrata</taxon>
        <taxon>Euteleostomi</taxon>
        <taxon>Actinopterygii</taxon>
        <taxon>Neopterygii</taxon>
        <taxon>Teleostei</taxon>
        <taxon>Anguilliformes</taxon>
        <taxon>Synaphobranchidae</taxon>
        <taxon>Synaphobranchus</taxon>
    </lineage>
</organism>
<evidence type="ECO:0000313" key="3">
    <source>
        <dbReference type="Proteomes" id="UP001152622"/>
    </source>
</evidence>
<protein>
    <submittedName>
        <fullName evidence="2">Uncharacterized protein</fullName>
    </submittedName>
</protein>
<dbReference type="EMBL" id="JAINUF010000003">
    <property type="protein sequence ID" value="KAJ8370818.1"/>
    <property type="molecule type" value="Genomic_DNA"/>
</dbReference>
<reference evidence="2" key="1">
    <citation type="journal article" date="2023" name="Science">
        <title>Genome structures resolve the early diversification of teleost fishes.</title>
        <authorList>
            <person name="Parey E."/>
            <person name="Louis A."/>
            <person name="Montfort J."/>
            <person name="Bouchez O."/>
            <person name="Roques C."/>
            <person name="Iampietro C."/>
            <person name="Lluch J."/>
            <person name="Castinel A."/>
            <person name="Donnadieu C."/>
            <person name="Desvignes T."/>
            <person name="Floi Bucao C."/>
            <person name="Jouanno E."/>
            <person name="Wen M."/>
            <person name="Mejri S."/>
            <person name="Dirks R."/>
            <person name="Jansen H."/>
            <person name="Henkel C."/>
            <person name="Chen W.J."/>
            <person name="Zahm M."/>
            <person name="Cabau C."/>
            <person name="Klopp C."/>
            <person name="Thompson A.W."/>
            <person name="Robinson-Rechavi M."/>
            <person name="Braasch I."/>
            <person name="Lecointre G."/>
            <person name="Bobe J."/>
            <person name="Postlethwait J.H."/>
            <person name="Berthelot C."/>
            <person name="Roest Crollius H."/>
            <person name="Guiguen Y."/>
        </authorList>
    </citation>
    <scope>NUCLEOTIDE SEQUENCE</scope>
    <source>
        <strain evidence="2">WJC10195</strain>
    </source>
</reference>
<comment type="caution">
    <text evidence="2">The sequence shown here is derived from an EMBL/GenBank/DDBJ whole genome shotgun (WGS) entry which is preliminary data.</text>
</comment>
<name>A0A9Q1J859_SYNKA</name>
<accession>A0A9Q1J859</accession>
<evidence type="ECO:0000256" key="1">
    <source>
        <dbReference type="SAM" id="MobiDB-lite"/>
    </source>
</evidence>
<feature type="region of interest" description="Disordered" evidence="1">
    <location>
        <begin position="31"/>
        <end position="85"/>
    </location>
</feature>
<evidence type="ECO:0000313" key="2">
    <source>
        <dbReference type="EMBL" id="KAJ8370818.1"/>
    </source>
</evidence>
<gene>
    <name evidence="2" type="ORF">SKAU_G00108460</name>
</gene>
<sequence>MAAVGGGQVAITQGAGMITLWSLALSELVPETERGRERDAPPEEHTPYPSAGLASISPASRPRLHSQTHSDRTDPPRYLRHSGGRAVTLAQVRRATAGTPALFARGRLWDPPCYYSLSDKDVPPQGRGRREMAGTPSLFLTLRGGIGHALKAEEMGVDCSARWRTLQSRSAVGAERCPGEGQSLRESVMVRSLVQR</sequence>
<keyword evidence="3" id="KW-1185">Reference proteome</keyword>